<dbReference type="PaxDb" id="2903-EOD22781"/>
<dbReference type="EnsemblProtists" id="EOD22781">
    <property type="protein sequence ID" value="EOD22781"/>
    <property type="gene ID" value="EMIHUDRAFT_195147"/>
</dbReference>
<accession>A0A0D3JGZ6</accession>
<dbReference type="AlphaFoldDB" id="A0A0D3JGZ6"/>
<evidence type="ECO:0000313" key="1">
    <source>
        <dbReference type="EnsemblProtists" id="EOD22781"/>
    </source>
</evidence>
<dbReference type="KEGG" id="ehx:EMIHUDRAFT_195147"/>
<evidence type="ECO:0008006" key="3">
    <source>
        <dbReference type="Google" id="ProtNLM"/>
    </source>
</evidence>
<reference evidence="1" key="2">
    <citation type="submission" date="2024-10" db="UniProtKB">
        <authorList>
            <consortium name="EnsemblProtists"/>
        </authorList>
    </citation>
    <scope>IDENTIFICATION</scope>
</reference>
<dbReference type="GeneID" id="17268328"/>
<dbReference type="Gene3D" id="2.60.120.620">
    <property type="entry name" value="q2cbj1_9rhob like domain"/>
    <property type="match status" value="1"/>
</dbReference>
<evidence type="ECO:0000313" key="2">
    <source>
        <dbReference type="Proteomes" id="UP000013827"/>
    </source>
</evidence>
<dbReference type="RefSeq" id="XP_005775210.1">
    <property type="nucleotide sequence ID" value="XM_005775153.1"/>
</dbReference>
<dbReference type="Proteomes" id="UP000013827">
    <property type="component" value="Unassembled WGS sequence"/>
</dbReference>
<reference evidence="2" key="1">
    <citation type="journal article" date="2013" name="Nature">
        <title>Pan genome of the phytoplankton Emiliania underpins its global distribution.</title>
        <authorList>
            <person name="Read B.A."/>
            <person name="Kegel J."/>
            <person name="Klute M.J."/>
            <person name="Kuo A."/>
            <person name="Lefebvre S.C."/>
            <person name="Maumus F."/>
            <person name="Mayer C."/>
            <person name="Miller J."/>
            <person name="Monier A."/>
            <person name="Salamov A."/>
            <person name="Young J."/>
            <person name="Aguilar M."/>
            <person name="Claverie J.M."/>
            <person name="Frickenhaus S."/>
            <person name="Gonzalez K."/>
            <person name="Herman E.K."/>
            <person name="Lin Y.C."/>
            <person name="Napier J."/>
            <person name="Ogata H."/>
            <person name="Sarno A.F."/>
            <person name="Shmutz J."/>
            <person name="Schroeder D."/>
            <person name="de Vargas C."/>
            <person name="Verret F."/>
            <person name="von Dassow P."/>
            <person name="Valentin K."/>
            <person name="Van de Peer Y."/>
            <person name="Wheeler G."/>
            <person name="Dacks J.B."/>
            <person name="Delwiche C.F."/>
            <person name="Dyhrman S.T."/>
            <person name="Glockner G."/>
            <person name="John U."/>
            <person name="Richards T."/>
            <person name="Worden A.Z."/>
            <person name="Zhang X."/>
            <person name="Grigoriev I.V."/>
            <person name="Allen A.E."/>
            <person name="Bidle K."/>
            <person name="Borodovsky M."/>
            <person name="Bowler C."/>
            <person name="Brownlee C."/>
            <person name="Cock J.M."/>
            <person name="Elias M."/>
            <person name="Gladyshev V.N."/>
            <person name="Groth M."/>
            <person name="Guda C."/>
            <person name="Hadaegh A."/>
            <person name="Iglesias-Rodriguez M.D."/>
            <person name="Jenkins J."/>
            <person name="Jones B.M."/>
            <person name="Lawson T."/>
            <person name="Leese F."/>
            <person name="Lindquist E."/>
            <person name="Lobanov A."/>
            <person name="Lomsadze A."/>
            <person name="Malik S.B."/>
            <person name="Marsh M.E."/>
            <person name="Mackinder L."/>
            <person name="Mock T."/>
            <person name="Mueller-Roeber B."/>
            <person name="Pagarete A."/>
            <person name="Parker M."/>
            <person name="Probert I."/>
            <person name="Quesneville H."/>
            <person name="Raines C."/>
            <person name="Rensing S.A."/>
            <person name="Riano-Pachon D.M."/>
            <person name="Richier S."/>
            <person name="Rokitta S."/>
            <person name="Shiraiwa Y."/>
            <person name="Soanes D.M."/>
            <person name="van der Giezen M."/>
            <person name="Wahlund T.M."/>
            <person name="Williams B."/>
            <person name="Wilson W."/>
            <person name="Wolfe G."/>
            <person name="Wurch L.L."/>
        </authorList>
    </citation>
    <scope>NUCLEOTIDE SEQUENCE</scope>
</reference>
<name>A0A0D3JGZ6_EMIH1</name>
<protein>
    <recommendedName>
        <fullName evidence="3">Fe2OG dioxygenase domain-containing protein</fullName>
    </recommendedName>
</protein>
<dbReference type="HOGENOM" id="CLU_1231822_0_0_1"/>
<organism evidence="1 2">
    <name type="scientific">Emiliania huxleyi (strain CCMP1516)</name>
    <dbReference type="NCBI Taxonomy" id="280463"/>
    <lineage>
        <taxon>Eukaryota</taxon>
        <taxon>Haptista</taxon>
        <taxon>Haptophyta</taxon>
        <taxon>Prymnesiophyceae</taxon>
        <taxon>Isochrysidales</taxon>
        <taxon>Noelaerhabdaceae</taxon>
        <taxon>Emiliania</taxon>
    </lineage>
</organism>
<keyword evidence="2" id="KW-1185">Reference proteome</keyword>
<sequence>MRSVIFDGGIRVPSYVASIPRSNTTPAFVVPDFFNAFVLPDFFGTQGRAVRALHQADLERARFESRRTPGRVFVRNCSELLAPELPRAVRSIWQTPLVLEALRARTNTSLRLFPPTDEKSVHALRYSEPGDGISPHFDGNPFQGRRLAVIYVVRDDAESLLHFEGEPVQAPEGSVVIFEGDRHLVSIAPASTASEDCATTALPQLGPEGPYTHGCNTWAALRRSAARLQSAGLPRGANATD</sequence>
<proteinExistence type="predicted"/>